<evidence type="ECO:0000313" key="4">
    <source>
        <dbReference type="Proteomes" id="UP000221394"/>
    </source>
</evidence>
<accession>A0A2A9ECD7</accession>
<dbReference type="RefSeq" id="WP_098457643.1">
    <property type="nucleotide sequence ID" value="NZ_PDJH01000001.1"/>
</dbReference>
<keyword evidence="1" id="KW-1133">Transmembrane helix</keyword>
<dbReference type="Pfam" id="PF13160">
    <property type="entry name" value="DUF3995"/>
    <property type="match status" value="1"/>
</dbReference>
<organism evidence="3 4">
    <name type="scientific">Flavimobilis soli</name>
    <dbReference type="NCBI Taxonomy" id="442709"/>
    <lineage>
        <taxon>Bacteria</taxon>
        <taxon>Bacillati</taxon>
        <taxon>Actinomycetota</taxon>
        <taxon>Actinomycetes</taxon>
        <taxon>Micrococcales</taxon>
        <taxon>Jonesiaceae</taxon>
        <taxon>Flavimobilis</taxon>
    </lineage>
</organism>
<keyword evidence="2" id="KW-0732">Signal</keyword>
<keyword evidence="1" id="KW-0812">Transmembrane</keyword>
<comment type="caution">
    <text evidence="3">The sequence shown here is derived from an EMBL/GenBank/DDBJ whole genome shotgun (WGS) entry which is preliminary data.</text>
</comment>
<evidence type="ECO:0000313" key="3">
    <source>
        <dbReference type="EMBL" id="PFG36463.1"/>
    </source>
</evidence>
<protein>
    <submittedName>
        <fullName evidence="3">Uncharacterized protein DUF3995</fullName>
    </submittedName>
</protein>
<dbReference type="EMBL" id="PDJH01000001">
    <property type="protein sequence ID" value="PFG36463.1"/>
    <property type="molecule type" value="Genomic_DNA"/>
</dbReference>
<dbReference type="OrthoDB" id="4275027at2"/>
<name>A0A2A9ECD7_9MICO</name>
<feature type="signal peptide" evidence="2">
    <location>
        <begin position="1"/>
        <end position="28"/>
    </location>
</feature>
<keyword evidence="4" id="KW-1185">Reference proteome</keyword>
<keyword evidence="1" id="KW-0472">Membrane</keyword>
<feature type="transmembrane region" description="Helical" evidence="1">
    <location>
        <begin position="53"/>
        <end position="76"/>
    </location>
</feature>
<gene>
    <name evidence="3" type="ORF">ATL41_1190</name>
</gene>
<dbReference type="AlphaFoldDB" id="A0A2A9ECD7"/>
<reference evidence="3 4" key="1">
    <citation type="submission" date="2017-10" db="EMBL/GenBank/DDBJ databases">
        <title>Sequencing the genomes of 1000 actinobacteria strains.</title>
        <authorList>
            <person name="Klenk H.-P."/>
        </authorList>
    </citation>
    <scope>NUCLEOTIDE SEQUENCE [LARGE SCALE GENOMIC DNA]</scope>
    <source>
        <strain evidence="3 4">DSM 21574</strain>
    </source>
</reference>
<dbReference type="InterPro" id="IPR025058">
    <property type="entry name" value="DUF3995"/>
</dbReference>
<evidence type="ECO:0000256" key="2">
    <source>
        <dbReference type="SAM" id="SignalP"/>
    </source>
</evidence>
<sequence length="156" mass="15052">MSTPRTARPAAVATATALGGLAALHALWATGSTFPLRDGDEFVETVIGTDGGRVPGAGACLAVAGALSAAAGAALVRGTRSPADAGSTLARLASLGVRGAAAALGARGLAGLVASSTGLRPASERFRSLDLAVYSPLCLALAGGLVTVERRASAGS</sequence>
<dbReference type="Proteomes" id="UP000221394">
    <property type="component" value="Unassembled WGS sequence"/>
</dbReference>
<feature type="chain" id="PRO_5038632495" evidence="2">
    <location>
        <begin position="29"/>
        <end position="156"/>
    </location>
</feature>
<evidence type="ECO:0000256" key="1">
    <source>
        <dbReference type="SAM" id="Phobius"/>
    </source>
</evidence>
<proteinExistence type="predicted"/>